<sequence>MEYEWDPKKAAANLAKHGVAFERVALFEWEDALIDEDLRYAYGERRFNAFGRIEGRLHTLVFTMRGRSVRMIGLRKANSREVRRYGKEKA</sequence>
<dbReference type="OrthoDB" id="839663at2"/>
<reference evidence="1 2" key="1">
    <citation type="submission" date="2016-10" db="EMBL/GenBank/DDBJ databases">
        <authorList>
            <person name="de Groot N.N."/>
        </authorList>
    </citation>
    <scope>NUCLEOTIDE SEQUENCE [LARGE SCALE GENOMIC DNA]</scope>
    <source>
        <strain evidence="1 2">ATCC 35022</strain>
    </source>
</reference>
<name>A0A1G6BYH5_9HYPH</name>
<dbReference type="Pfam" id="PF04365">
    <property type="entry name" value="BrnT_toxin"/>
    <property type="match status" value="1"/>
</dbReference>
<evidence type="ECO:0000313" key="1">
    <source>
        <dbReference type="EMBL" id="SDB25644.1"/>
    </source>
</evidence>
<dbReference type="EMBL" id="FMXQ01000003">
    <property type="protein sequence ID" value="SDB25644.1"/>
    <property type="molecule type" value="Genomic_DNA"/>
</dbReference>
<protein>
    <submittedName>
        <fullName evidence="1">Uncharacterized protein</fullName>
    </submittedName>
</protein>
<dbReference type="Proteomes" id="UP000199071">
    <property type="component" value="Unassembled WGS sequence"/>
</dbReference>
<proteinExistence type="predicted"/>
<dbReference type="AlphaFoldDB" id="A0A1G6BYH5"/>
<keyword evidence="2" id="KW-1185">Reference proteome</keyword>
<accession>A0A1G6BYH5</accession>
<dbReference type="STRING" id="665467.SAMN02982931_02004"/>
<organism evidence="1 2">
    <name type="scientific">Bauldia litoralis</name>
    <dbReference type="NCBI Taxonomy" id="665467"/>
    <lineage>
        <taxon>Bacteria</taxon>
        <taxon>Pseudomonadati</taxon>
        <taxon>Pseudomonadota</taxon>
        <taxon>Alphaproteobacteria</taxon>
        <taxon>Hyphomicrobiales</taxon>
        <taxon>Kaistiaceae</taxon>
        <taxon>Bauldia</taxon>
    </lineage>
</organism>
<gene>
    <name evidence="1" type="ORF">SAMN02982931_02004</name>
</gene>
<dbReference type="InterPro" id="IPR038573">
    <property type="entry name" value="BrnT_sf"/>
</dbReference>
<dbReference type="RefSeq" id="WP_090876258.1">
    <property type="nucleotide sequence ID" value="NZ_FMXQ01000003.1"/>
</dbReference>
<dbReference type="Gene3D" id="3.10.450.530">
    <property type="entry name" value="Ribonuclease toxin, BrnT, of type II toxin-antitoxin system"/>
    <property type="match status" value="1"/>
</dbReference>
<evidence type="ECO:0000313" key="2">
    <source>
        <dbReference type="Proteomes" id="UP000199071"/>
    </source>
</evidence>
<dbReference type="InterPro" id="IPR007460">
    <property type="entry name" value="BrnT_toxin"/>
</dbReference>